<reference evidence="2 3" key="1">
    <citation type="submission" date="2024-01" db="EMBL/GenBank/DDBJ databases">
        <title>A telomere-to-telomere, gap-free genome of sweet tea (Lithocarpus litseifolius).</title>
        <authorList>
            <person name="Zhou J."/>
        </authorList>
    </citation>
    <scope>NUCLEOTIDE SEQUENCE [LARGE SCALE GENOMIC DNA]</scope>
    <source>
        <strain evidence="2">Zhou-2022a</strain>
        <tissue evidence="2">Leaf</tissue>
    </source>
</reference>
<evidence type="ECO:0000256" key="1">
    <source>
        <dbReference type="SAM" id="MobiDB-lite"/>
    </source>
</evidence>
<dbReference type="Proteomes" id="UP001459277">
    <property type="component" value="Unassembled WGS sequence"/>
</dbReference>
<evidence type="ECO:0000313" key="3">
    <source>
        <dbReference type="Proteomes" id="UP001459277"/>
    </source>
</evidence>
<protein>
    <submittedName>
        <fullName evidence="2">Uncharacterized protein</fullName>
    </submittedName>
</protein>
<name>A0AAW2C5D5_9ROSI</name>
<proteinExistence type="predicted"/>
<dbReference type="AlphaFoldDB" id="A0AAW2C5D5"/>
<dbReference type="EMBL" id="JAZDWU010000008">
    <property type="protein sequence ID" value="KAK9992891.1"/>
    <property type="molecule type" value="Genomic_DNA"/>
</dbReference>
<accession>A0AAW2C5D5</accession>
<evidence type="ECO:0000313" key="2">
    <source>
        <dbReference type="EMBL" id="KAK9992891.1"/>
    </source>
</evidence>
<organism evidence="2 3">
    <name type="scientific">Lithocarpus litseifolius</name>
    <dbReference type="NCBI Taxonomy" id="425828"/>
    <lineage>
        <taxon>Eukaryota</taxon>
        <taxon>Viridiplantae</taxon>
        <taxon>Streptophyta</taxon>
        <taxon>Embryophyta</taxon>
        <taxon>Tracheophyta</taxon>
        <taxon>Spermatophyta</taxon>
        <taxon>Magnoliopsida</taxon>
        <taxon>eudicotyledons</taxon>
        <taxon>Gunneridae</taxon>
        <taxon>Pentapetalae</taxon>
        <taxon>rosids</taxon>
        <taxon>fabids</taxon>
        <taxon>Fagales</taxon>
        <taxon>Fagaceae</taxon>
        <taxon>Lithocarpus</taxon>
    </lineage>
</organism>
<comment type="caution">
    <text evidence="2">The sequence shown here is derived from an EMBL/GenBank/DDBJ whole genome shotgun (WGS) entry which is preliminary data.</text>
</comment>
<sequence>MAETQCFTPANRLLPRGQWYLCHLNPSPNGLKTENEERKPQKLPQTKAHCHSPQTRAKAPIPSLLAQTSTTPHHTPELTATEFAGAVRGAWKQTGAAVSHDPKMILAVFQRLKLTAENSITIIGRQPQSTKLLPYASLILGFSPPATNIIPSHSPTIDTLPTMTTPSSCDLCGSELRCVVWWRFGQAKDGTTPEEEAEGTARTPSSSKSFCSGDMCGGGAVDHKHRHALKSNPLSGMVVHILPPTLDNVLFELINL</sequence>
<feature type="region of interest" description="Disordered" evidence="1">
    <location>
        <begin position="190"/>
        <end position="210"/>
    </location>
</feature>
<gene>
    <name evidence="2" type="ORF">SO802_022594</name>
</gene>
<feature type="region of interest" description="Disordered" evidence="1">
    <location>
        <begin position="29"/>
        <end position="56"/>
    </location>
</feature>
<keyword evidence="3" id="KW-1185">Reference proteome</keyword>